<evidence type="ECO:0000256" key="1">
    <source>
        <dbReference type="ARBA" id="ARBA00004442"/>
    </source>
</evidence>
<dbReference type="InterPro" id="IPR006664">
    <property type="entry name" value="OMP_bac"/>
</dbReference>
<dbReference type="Gene3D" id="2.120.10.30">
    <property type="entry name" value="TolB, C-terminal domain"/>
    <property type="match status" value="1"/>
</dbReference>
<dbReference type="InterPro" id="IPR050330">
    <property type="entry name" value="Bact_OuterMem_StrucFunc"/>
</dbReference>
<evidence type="ECO:0000313" key="7">
    <source>
        <dbReference type="EMBL" id="AFU68413.1"/>
    </source>
</evidence>
<evidence type="ECO:0000259" key="6">
    <source>
        <dbReference type="PROSITE" id="PS51123"/>
    </source>
</evidence>
<name>K4IEZ1_PSYTT</name>
<dbReference type="Pfam" id="PF00691">
    <property type="entry name" value="OmpA"/>
    <property type="match status" value="1"/>
</dbReference>
<dbReference type="InterPro" id="IPR006665">
    <property type="entry name" value="OmpA-like"/>
</dbReference>
<reference evidence="7" key="1">
    <citation type="submission" date="2006-03" db="EMBL/GenBank/DDBJ databases">
        <authorList>
            <person name="Bowman J."/>
            <person name="Ferriera S."/>
            <person name="Johnson J."/>
            <person name="Kravitz S."/>
            <person name="Halpern A."/>
            <person name="Remington K."/>
            <person name="Beeson K."/>
            <person name="Tran B."/>
            <person name="Rogers Y.-H."/>
            <person name="Friedman R."/>
            <person name="Venter J.C."/>
        </authorList>
    </citation>
    <scope>NUCLEOTIDE SEQUENCE [LARGE SCALE GENOMIC DNA]</scope>
    <source>
        <strain evidence="7">ATCC 700755</strain>
    </source>
</reference>
<sequence>MIMKNLFILSIFCCFASTMLWSQNSDTQKADKYFESFAYVDAIDAYEKLIQKGKANAYVYKQLAIANMKTSNFEASERLFKRYLRSNRNPEAIDYFNYAQTLLINEEYDDFKKAMLDFVDKAPTDQRAKAFLENPDYLMDLQSMTPRFELNKLSLSSDFSDFGAYEFDGKLYFVSARNESRKKYGWDNEPSLDIFVAENVAGTFKNPIEITGYINTKYHEGSIAITKDKSTLYFTRNDFLYEKYRKDDNGVNNLKIYKATLVNGMFQDIQDLPFNDISFSNSNPALSPDGSQLYFSSDRAGGYGSSDLYVVDINADGTYGSPQNLGPTLNTEGRENFPFVDEEDMLYFSSDGHLGLGGLDVFYSKVDSGDFTPPQNLGHPLNSNADDFAFTYNGNVELGFVSSNRTSTKKEERTDNIYRAKLVSPLEQTSVLVEVVDANTEVYIQEAQLIFYDTTQNEYSRSRTAATGNSNNFLPTGKKFDLQVNAEGYESQSNSFEVPQLQMVVRVALVPEMTSTEAKILILQERIFFDYDKVNIKPEAAFELDKLIEILKENENINIQVVSHTDERGSGAYNMKLSQDRAGSTVAYLIENGVDPERLSSEGKGKSELIKDCISGCSEEEHEENRRSEFKIVD</sequence>
<dbReference type="eggNOG" id="COG0823">
    <property type="taxonomic scope" value="Bacteria"/>
</dbReference>
<keyword evidence="2 4" id="KW-0472">Membrane</keyword>
<dbReference type="PANTHER" id="PTHR30329:SF21">
    <property type="entry name" value="LIPOPROTEIN YIAD-RELATED"/>
    <property type="match status" value="1"/>
</dbReference>
<keyword evidence="5" id="KW-0732">Signal</keyword>
<dbReference type="PROSITE" id="PS51123">
    <property type="entry name" value="OMPA_2"/>
    <property type="match status" value="1"/>
</dbReference>
<evidence type="ECO:0000313" key="8">
    <source>
        <dbReference type="Proteomes" id="UP000008514"/>
    </source>
</evidence>
<dbReference type="InterPro" id="IPR036737">
    <property type="entry name" value="OmpA-like_sf"/>
</dbReference>
<dbReference type="Pfam" id="PF07676">
    <property type="entry name" value="PD40"/>
    <property type="match status" value="1"/>
</dbReference>
<dbReference type="CDD" id="cd07185">
    <property type="entry name" value="OmpA_C-like"/>
    <property type="match status" value="1"/>
</dbReference>
<dbReference type="InterPro" id="IPR011659">
    <property type="entry name" value="WD40"/>
</dbReference>
<dbReference type="PRINTS" id="PR01021">
    <property type="entry name" value="OMPADOMAIN"/>
</dbReference>
<keyword evidence="3" id="KW-0998">Cell outer membrane</keyword>
<protein>
    <submittedName>
        <fullName evidence="7">Outer membrane lipoprotein</fullName>
    </submittedName>
</protein>
<feature type="signal peptide" evidence="5">
    <location>
        <begin position="1"/>
        <end position="22"/>
    </location>
</feature>
<evidence type="ECO:0000256" key="2">
    <source>
        <dbReference type="ARBA" id="ARBA00023136"/>
    </source>
</evidence>
<dbReference type="STRING" id="313595.P700755_001527"/>
<dbReference type="SUPFAM" id="SSF48452">
    <property type="entry name" value="TPR-like"/>
    <property type="match status" value="1"/>
</dbReference>
<gene>
    <name evidence="7" type="ordered locus">P700755_001527</name>
</gene>
<dbReference type="Proteomes" id="UP000008514">
    <property type="component" value="Chromosome"/>
</dbReference>
<organism evidence="7 8">
    <name type="scientific">Psychroflexus torquis (strain ATCC 700755 / CIP 106069 / ACAM 623)</name>
    <dbReference type="NCBI Taxonomy" id="313595"/>
    <lineage>
        <taxon>Bacteria</taxon>
        <taxon>Pseudomonadati</taxon>
        <taxon>Bacteroidota</taxon>
        <taxon>Flavobacteriia</taxon>
        <taxon>Flavobacteriales</taxon>
        <taxon>Flavobacteriaceae</taxon>
        <taxon>Psychroflexus</taxon>
    </lineage>
</organism>
<evidence type="ECO:0000256" key="4">
    <source>
        <dbReference type="PROSITE-ProRule" id="PRU00473"/>
    </source>
</evidence>
<feature type="domain" description="OmpA-like" evidence="6">
    <location>
        <begin position="516"/>
        <end position="634"/>
    </location>
</feature>
<comment type="subcellular location">
    <subcellularLocation>
        <location evidence="1">Cell outer membrane</location>
    </subcellularLocation>
</comment>
<reference evidence="7" key="2">
    <citation type="submission" date="2012-09" db="EMBL/GenBank/DDBJ databases">
        <title>The complete sequence of Psychroflexus torquis an extreme psychrophile from sea-ice that is stimulated by light.</title>
        <authorList>
            <person name="Feng S."/>
            <person name="Powell S.M."/>
            <person name="Bowman J.P."/>
        </authorList>
    </citation>
    <scope>NUCLEOTIDE SEQUENCE [LARGE SCALE GENOMIC DNA]</scope>
    <source>
        <strain evidence="7">ATCC 700755</strain>
    </source>
</reference>
<dbReference type="SUPFAM" id="SSF82171">
    <property type="entry name" value="DPP6 N-terminal domain-like"/>
    <property type="match status" value="1"/>
</dbReference>
<dbReference type="PANTHER" id="PTHR30329">
    <property type="entry name" value="STATOR ELEMENT OF FLAGELLAR MOTOR COMPLEX"/>
    <property type="match status" value="1"/>
</dbReference>
<evidence type="ECO:0000256" key="5">
    <source>
        <dbReference type="SAM" id="SignalP"/>
    </source>
</evidence>
<dbReference type="KEGG" id="ptq:P700755_001527"/>
<dbReference type="EMBL" id="CP003879">
    <property type="protein sequence ID" value="AFU68413.1"/>
    <property type="molecule type" value="Genomic_DNA"/>
</dbReference>
<dbReference type="InterPro" id="IPR011990">
    <property type="entry name" value="TPR-like_helical_dom_sf"/>
</dbReference>
<dbReference type="SUPFAM" id="SSF103088">
    <property type="entry name" value="OmpA-like"/>
    <property type="match status" value="1"/>
</dbReference>
<proteinExistence type="predicted"/>
<accession>K4IEZ1</accession>
<evidence type="ECO:0000256" key="3">
    <source>
        <dbReference type="ARBA" id="ARBA00023237"/>
    </source>
</evidence>
<keyword evidence="7" id="KW-0449">Lipoprotein</keyword>
<dbReference type="OrthoDB" id="9809364at2"/>
<feature type="chain" id="PRO_5003877671" evidence="5">
    <location>
        <begin position="23"/>
        <end position="634"/>
    </location>
</feature>
<dbReference type="eggNOG" id="COG0457">
    <property type="taxonomic scope" value="Bacteria"/>
</dbReference>
<dbReference type="InterPro" id="IPR011042">
    <property type="entry name" value="6-blade_b-propeller_TolB-like"/>
</dbReference>
<dbReference type="Gene3D" id="3.30.1330.60">
    <property type="entry name" value="OmpA-like domain"/>
    <property type="match status" value="1"/>
</dbReference>
<dbReference type="Gene3D" id="1.25.40.10">
    <property type="entry name" value="Tetratricopeptide repeat domain"/>
    <property type="match status" value="1"/>
</dbReference>
<dbReference type="AlphaFoldDB" id="K4IEZ1"/>
<dbReference type="GO" id="GO:0009279">
    <property type="term" value="C:cell outer membrane"/>
    <property type="evidence" value="ECO:0007669"/>
    <property type="project" value="UniProtKB-SubCell"/>
</dbReference>
<dbReference type="HOGENOM" id="CLU_014978_0_0_10"/>
<dbReference type="eggNOG" id="COG2885">
    <property type="taxonomic scope" value="Bacteria"/>
</dbReference>
<keyword evidence="8" id="KW-1185">Reference proteome</keyword>